<keyword evidence="2" id="KW-0605">Phycobilisome</keyword>
<evidence type="ECO:0000256" key="1">
    <source>
        <dbReference type="ARBA" id="ARBA00022549"/>
    </source>
</evidence>
<dbReference type="InterPro" id="IPR011989">
    <property type="entry name" value="ARM-like"/>
</dbReference>
<proteinExistence type="predicted"/>
<comment type="caution">
    <text evidence="3">The sequence shown here is derived from an EMBL/GenBank/DDBJ whole genome shotgun (WGS) entry which is preliminary data.</text>
</comment>
<reference evidence="3" key="1">
    <citation type="submission" date="2019-11" db="EMBL/GenBank/DDBJ databases">
        <title>Genomic insights into an expanded diversity of filamentous marine cyanobacteria reveals the extraordinary biosynthetic potential of Moorea and Okeania.</title>
        <authorList>
            <person name="Ferreira Leao T."/>
            <person name="Wang M."/>
            <person name="Moss N."/>
            <person name="Da Silva R."/>
            <person name="Sanders J."/>
            <person name="Nurk S."/>
            <person name="Gurevich A."/>
            <person name="Humphrey G."/>
            <person name="Reher R."/>
            <person name="Zhu Q."/>
            <person name="Belda-Ferre P."/>
            <person name="Glukhov E."/>
            <person name="Rex R."/>
            <person name="Dorrestein P.C."/>
            <person name="Knight R."/>
            <person name="Pevzner P."/>
            <person name="Gerwick W.H."/>
            <person name="Gerwick L."/>
        </authorList>
    </citation>
    <scope>NUCLEOTIDE SEQUENCE</scope>
    <source>
        <strain evidence="3">SIO1C4</strain>
    </source>
</reference>
<dbReference type="Pfam" id="PF13646">
    <property type="entry name" value="HEAT_2"/>
    <property type="match status" value="1"/>
</dbReference>
<accession>A0A6B3NE70</accession>
<gene>
    <name evidence="3" type="ORF">F6J89_09915</name>
</gene>
<dbReference type="InterPro" id="IPR016024">
    <property type="entry name" value="ARM-type_fold"/>
</dbReference>
<dbReference type="SUPFAM" id="SSF48371">
    <property type="entry name" value="ARM repeat"/>
    <property type="match status" value="1"/>
</dbReference>
<dbReference type="PANTHER" id="PTHR12697:SF5">
    <property type="entry name" value="DEOXYHYPUSINE HYDROXYLASE"/>
    <property type="match status" value="1"/>
</dbReference>
<name>A0A6B3NE70_9CYAN</name>
<protein>
    <submittedName>
        <fullName evidence="3">HEAT repeat domain-containing protein</fullName>
    </submittedName>
</protein>
<dbReference type="EMBL" id="JAAHFQ010000150">
    <property type="protein sequence ID" value="NER27931.1"/>
    <property type="molecule type" value="Genomic_DNA"/>
</dbReference>
<organism evidence="3">
    <name type="scientific">Symploca sp. SIO1C4</name>
    <dbReference type="NCBI Taxonomy" id="2607765"/>
    <lineage>
        <taxon>Bacteria</taxon>
        <taxon>Bacillati</taxon>
        <taxon>Cyanobacteriota</taxon>
        <taxon>Cyanophyceae</taxon>
        <taxon>Coleofasciculales</taxon>
        <taxon>Coleofasciculaceae</taxon>
        <taxon>Symploca</taxon>
    </lineage>
</organism>
<dbReference type="Gene3D" id="1.25.10.10">
    <property type="entry name" value="Leucine-rich Repeat Variant"/>
    <property type="match status" value="1"/>
</dbReference>
<dbReference type="PANTHER" id="PTHR12697">
    <property type="entry name" value="PBS LYASE HEAT-LIKE PROTEIN"/>
    <property type="match status" value="1"/>
</dbReference>
<evidence type="ECO:0000313" key="3">
    <source>
        <dbReference type="EMBL" id="NER27931.1"/>
    </source>
</evidence>
<keyword evidence="1" id="KW-0042">Antenna complex</keyword>
<dbReference type="AlphaFoldDB" id="A0A6B3NE70"/>
<dbReference type="GO" id="GO:0016491">
    <property type="term" value="F:oxidoreductase activity"/>
    <property type="evidence" value="ECO:0007669"/>
    <property type="project" value="TreeGrafter"/>
</dbReference>
<dbReference type="GO" id="GO:0030089">
    <property type="term" value="C:phycobilisome"/>
    <property type="evidence" value="ECO:0007669"/>
    <property type="project" value="UniProtKB-KW"/>
</dbReference>
<sequence length="218" mass="23589">MNESTLATQLIQNIEQADSSDALLEAVEALADARLHSAVTTLIAVLSYNNPGAAVAAVDGLVQLGEVAVLPLLNLLDDYNYGGRAWAIRALAEIGDPRALETLLEAAETDFSMSVRRAAARGLGYLQWSKMPVEHLEAAQARVLETLLRSSQDGEWVVRYAAVVGLQGLAIAVRETKPKIVSHIGTHFEFMLKKDLDLAVRTRSRMAAEKLLVNSLEG</sequence>
<evidence type="ECO:0000256" key="2">
    <source>
        <dbReference type="ARBA" id="ARBA00022738"/>
    </source>
</evidence>